<reference evidence="2 3" key="1">
    <citation type="submission" date="2024-03" db="EMBL/GenBank/DDBJ databases">
        <title>Human intestinal bacterial collection.</title>
        <authorList>
            <person name="Pauvert C."/>
            <person name="Hitch T.C.A."/>
            <person name="Clavel T."/>
        </authorList>
    </citation>
    <scope>NUCLEOTIDE SEQUENCE [LARGE SCALE GENOMIC DNA]</scope>
    <source>
        <strain evidence="2 3">CLA-AA-H185</strain>
    </source>
</reference>
<dbReference type="Gene3D" id="3.40.50.150">
    <property type="entry name" value="Vaccinia Virus protein VP39"/>
    <property type="match status" value="1"/>
</dbReference>
<keyword evidence="3" id="KW-1185">Reference proteome</keyword>
<dbReference type="InterPro" id="IPR029063">
    <property type="entry name" value="SAM-dependent_MTases_sf"/>
</dbReference>
<dbReference type="EMBL" id="JBBMEX010000001">
    <property type="protein sequence ID" value="MEQ2556375.1"/>
    <property type="molecule type" value="Genomic_DNA"/>
</dbReference>
<feature type="coiled-coil region" evidence="1">
    <location>
        <begin position="223"/>
        <end position="250"/>
    </location>
</feature>
<evidence type="ECO:0000313" key="3">
    <source>
        <dbReference type="Proteomes" id="UP001454489"/>
    </source>
</evidence>
<dbReference type="PANTHER" id="PTHR38451:SF1">
    <property type="entry name" value="TRNA (ADENINE(22)-N(1))-METHYLTRANSFERASE"/>
    <property type="match status" value="1"/>
</dbReference>
<keyword evidence="2" id="KW-0489">Methyltransferase</keyword>
<keyword evidence="2" id="KW-0808">Transferase</keyword>
<keyword evidence="1" id="KW-0175">Coiled coil</keyword>
<protein>
    <submittedName>
        <fullName evidence="2">Class I SAM-dependent methyltransferase</fullName>
        <ecNumber evidence="2">2.1.1.-</ecNumber>
    </submittedName>
</protein>
<dbReference type="GO" id="GO:0032259">
    <property type="term" value="P:methylation"/>
    <property type="evidence" value="ECO:0007669"/>
    <property type="project" value="UniProtKB-KW"/>
</dbReference>
<dbReference type="InterPro" id="IPR006901">
    <property type="entry name" value="TrmK"/>
</dbReference>
<organism evidence="2 3">
    <name type="scientific">Maccoyibacter intestinihominis</name>
    <dbReference type="NCBI Taxonomy" id="3133499"/>
    <lineage>
        <taxon>Bacteria</taxon>
        <taxon>Bacillati</taxon>
        <taxon>Bacillota</taxon>
        <taxon>Clostridia</taxon>
        <taxon>Lachnospirales</taxon>
        <taxon>Lachnospiraceae</taxon>
        <taxon>Maccoyibacter</taxon>
    </lineage>
</organism>
<dbReference type="GO" id="GO:0008168">
    <property type="term" value="F:methyltransferase activity"/>
    <property type="evidence" value="ECO:0007669"/>
    <property type="project" value="UniProtKB-KW"/>
</dbReference>
<proteinExistence type="predicted"/>
<dbReference type="EC" id="2.1.1.-" evidence="2"/>
<evidence type="ECO:0000256" key="1">
    <source>
        <dbReference type="SAM" id="Coils"/>
    </source>
</evidence>
<comment type="caution">
    <text evidence="2">The sequence shown here is derived from an EMBL/GenBank/DDBJ whole genome shotgun (WGS) entry which is preliminary data.</text>
</comment>
<name>A0ABV1HA65_9FIRM</name>
<dbReference type="Proteomes" id="UP001454489">
    <property type="component" value="Unassembled WGS sequence"/>
</dbReference>
<gene>
    <name evidence="2" type="ORF">WMO43_00575</name>
</gene>
<dbReference type="SUPFAM" id="SSF53335">
    <property type="entry name" value="S-adenosyl-L-methionine-dependent methyltransferases"/>
    <property type="match status" value="1"/>
</dbReference>
<accession>A0ABV1HA65</accession>
<dbReference type="Pfam" id="PF04816">
    <property type="entry name" value="TrmK"/>
    <property type="match status" value="1"/>
</dbReference>
<dbReference type="PANTHER" id="PTHR38451">
    <property type="entry name" value="TRNA (ADENINE(22)-N(1))-METHYLTRANSFERASE"/>
    <property type="match status" value="1"/>
</dbReference>
<sequence length="253" mass="28814">MIQLSKRLNAVAELLVHGIDQLELEQPVLADIGTDHAYLPVYLVQKKVVKKAYAADVRKGPLLHAKEHIEQYGLGEYIQTRLSDGGESFVPGESEVAVIAGMGGGLMQKILSGSPEFFEKNSCVVLQPQSEIEQFRRFLTEDGWCILEEDMVLEDGKYYPMMSVTKKETAMPLDNPYRNAKDIDFLYGAYLLKEGHPVLQDYLKREAQIYRELLEKLSAISDRPEIQKRIHEVEKKAEQTERAIQEMSKRANQ</sequence>
<dbReference type="RefSeq" id="WP_353529581.1">
    <property type="nucleotide sequence ID" value="NZ_JBBMEX010000001.1"/>
</dbReference>
<dbReference type="PIRSF" id="PIRSF018637">
    <property type="entry name" value="TrmK"/>
    <property type="match status" value="1"/>
</dbReference>
<evidence type="ECO:0000313" key="2">
    <source>
        <dbReference type="EMBL" id="MEQ2556375.1"/>
    </source>
</evidence>